<evidence type="ECO:0000256" key="2">
    <source>
        <dbReference type="ARBA" id="ARBA00012438"/>
    </source>
</evidence>
<dbReference type="InterPro" id="IPR003661">
    <property type="entry name" value="HisK_dim/P_dom"/>
</dbReference>
<proteinExistence type="predicted"/>
<accession>A0A940DJP0</accession>
<keyword evidence="4" id="KW-0808">Transferase</keyword>
<reference evidence="8" key="1">
    <citation type="submission" date="2020-10" db="EMBL/GenBank/DDBJ databases">
        <authorList>
            <person name="Gilroy R."/>
        </authorList>
    </citation>
    <scope>NUCLEOTIDE SEQUENCE</scope>
    <source>
        <strain evidence="8">3924</strain>
    </source>
</reference>
<dbReference type="InterPro" id="IPR050351">
    <property type="entry name" value="BphY/WalK/GraS-like"/>
</dbReference>
<evidence type="ECO:0000256" key="6">
    <source>
        <dbReference type="SAM" id="Phobius"/>
    </source>
</evidence>
<dbReference type="GO" id="GO:0000156">
    <property type="term" value="F:phosphorelay response regulator activity"/>
    <property type="evidence" value="ECO:0007669"/>
    <property type="project" value="TreeGrafter"/>
</dbReference>
<dbReference type="Gene3D" id="1.10.287.130">
    <property type="match status" value="1"/>
</dbReference>
<comment type="caution">
    <text evidence="8">The sequence shown here is derived from an EMBL/GenBank/DDBJ whole genome shotgun (WGS) entry which is preliminary data.</text>
</comment>
<dbReference type="Proteomes" id="UP000712007">
    <property type="component" value="Unassembled WGS sequence"/>
</dbReference>
<dbReference type="InterPro" id="IPR004358">
    <property type="entry name" value="Sig_transdc_His_kin-like_C"/>
</dbReference>
<dbReference type="AlphaFoldDB" id="A0A940DJP0"/>
<dbReference type="InterPro" id="IPR005467">
    <property type="entry name" value="His_kinase_dom"/>
</dbReference>
<name>A0A940DJP0_9BACT</name>
<dbReference type="Pfam" id="PF02518">
    <property type="entry name" value="HATPase_c"/>
    <property type="match status" value="1"/>
</dbReference>
<dbReference type="PANTHER" id="PTHR42878:SF13">
    <property type="entry name" value="HISTIDINE KINASE"/>
    <property type="match status" value="1"/>
</dbReference>
<sequence length="494" mass="56616">MTVTFVGLLLLQLRYINQSSNMVREQFGDAVRRSLYRVVCEVEEAEVRKFIDQTLEGEGSCDMAATKEVLGEYAASSARPSVFFSERDSLLVPGEESYYTVKPKGKGSLQNMNKEFNARYYARFMRTKSLLDVVMARLVNEAPNSDITERVDMEALDGMIKTSLHNNGIDLAYHFMVVDRWNNIVYSCHGSGMLDNRTVGYRQRFFPQDKEGTGYYLYLFFPDEEMYYARSMGLLIPSVLLSLLLFATFVLTIIYIFRQKWVNEMKNDFVNNMTHELKTPVSSISLAAQMLNDPAVNKSPMLLEHISHVIRDETKRLSFQVEKVLQMSVYDGNKKYTFNFRELDINEMIENIVGNFSLKVQAKGGRIKTKLAASNADAEVDEMHFGNVIYNLMDNAVKYARPDVPLILLVSTWNEKNKLFISIEDNGIGIKKEYQKHIFDKFYRVPTGNRHDVKGFGLGLSYVKRIVTEHKGNIRVESEENVGTKFIIEIPAVS</sequence>
<dbReference type="PROSITE" id="PS50109">
    <property type="entry name" value="HIS_KIN"/>
    <property type="match status" value="1"/>
</dbReference>
<evidence type="ECO:0000256" key="1">
    <source>
        <dbReference type="ARBA" id="ARBA00000085"/>
    </source>
</evidence>
<feature type="domain" description="Histidine kinase" evidence="7">
    <location>
        <begin position="272"/>
        <end position="494"/>
    </location>
</feature>
<evidence type="ECO:0000313" key="8">
    <source>
        <dbReference type="EMBL" id="MBO8439893.1"/>
    </source>
</evidence>
<dbReference type="InterPro" id="IPR036097">
    <property type="entry name" value="HisK_dim/P_sf"/>
</dbReference>
<dbReference type="PANTHER" id="PTHR42878">
    <property type="entry name" value="TWO-COMPONENT HISTIDINE KINASE"/>
    <property type="match status" value="1"/>
</dbReference>
<dbReference type="SUPFAM" id="SSF55874">
    <property type="entry name" value="ATPase domain of HSP90 chaperone/DNA topoisomerase II/histidine kinase"/>
    <property type="match status" value="1"/>
</dbReference>
<evidence type="ECO:0000256" key="4">
    <source>
        <dbReference type="ARBA" id="ARBA00022679"/>
    </source>
</evidence>
<evidence type="ECO:0000256" key="5">
    <source>
        <dbReference type="ARBA" id="ARBA00022777"/>
    </source>
</evidence>
<dbReference type="Gene3D" id="3.30.565.10">
    <property type="entry name" value="Histidine kinase-like ATPase, C-terminal domain"/>
    <property type="match status" value="1"/>
</dbReference>
<dbReference type="GO" id="GO:0007234">
    <property type="term" value="P:osmosensory signaling via phosphorelay pathway"/>
    <property type="evidence" value="ECO:0007669"/>
    <property type="project" value="TreeGrafter"/>
</dbReference>
<evidence type="ECO:0000313" key="9">
    <source>
        <dbReference type="Proteomes" id="UP000712007"/>
    </source>
</evidence>
<dbReference type="InterPro" id="IPR003594">
    <property type="entry name" value="HATPase_dom"/>
</dbReference>
<reference evidence="8" key="2">
    <citation type="journal article" date="2021" name="PeerJ">
        <title>Extensive microbial diversity within the chicken gut microbiome revealed by metagenomics and culture.</title>
        <authorList>
            <person name="Gilroy R."/>
            <person name="Ravi A."/>
            <person name="Getino M."/>
            <person name="Pursley I."/>
            <person name="Horton D.L."/>
            <person name="Alikhan N.F."/>
            <person name="Baker D."/>
            <person name="Gharbi K."/>
            <person name="Hall N."/>
            <person name="Watson M."/>
            <person name="Adriaenssens E.M."/>
            <person name="Foster-Nyarko E."/>
            <person name="Jarju S."/>
            <person name="Secka A."/>
            <person name="Antonio M."/>
            <person name="Oren A."/>
            <person name="Chaudhuri R.R."/>
            <person name="La Ragione R."/>
            <person name="Hildebrand F."/>
            <person name="Pallen M.J."/>
        </authorList>
    </citation>
    <scope>NUCLEOTIDE SEQUENCE</scope>
    <source>
        <strain evidence="8">3924</strain>
    </source>
</reference>
<dbReference type="GO" id="GO:0030295">
    <property type="term" value="F:protein kinase activator activity"/>
    <property type="evidence" value="ECO:0007669"/>
    <property type="project" value="TreeGrafter"/>
</dbReference>
<comment type="catalytic activity">
    <reaction evidence="1">
        <text>ATP + protein L-histidine = ADP + protein N-phospho-L-histidine.</text>
        <dbReference type="EC" id="2.7.13.3"/>
    </reaction>
</comment>
<dbReference type="GO" id="GO:0000155">
    <property type="term" value="F:phosphorelay sensor kinase activity"/>
    <property type="evidence" value="ECO:0007669"/>
    <property type="project" value="InterPro"/>
</dbReference>
<keyword evidence="6" id="KW-1133">Transmembrane helix</keyword>
<keyword evidence="6" id="KW-0812">Transmembrane</keyword>
<organism evidence="8 9">
    <name type="scientific">Candidatus Aphodosoma intestinipullorum</name>
    <dbReference type="NCBI Taxonomy" id="2840674"/>
    <lineage>
        <taxon>Bacteria</taxon>
        <taxon>Pseudomonadati</taxon>
        <taxon>Bacteroidota</taxon>
        <taxon>Bacteroidia</taxon>
        <taxon>Bacteroidales</taxon>
        <taxon>Candidatus Aphodosoma</taxon>
    </lineage>
</organism>
<dbReference type="InterPro" id="IPR036890">
    <property type="entry name" value="HATPase_C_sf"/>
</dbReference>
<dbReference type="CDD" id="cd00075">
    <property type="entry name" value="HATPase"/>
    <property type="match status" value="1"/>
</dbReference>
<dbReference type="SMART" id="SM00388">
    <property type="entry name" value="HisKA"/>
    <property type="match status" value="1"/>
</dbReference>
<keyword evidence="5 8" id="KW-0418">Kinase</keyword>
<dbReference type="SMART" id="SM00387">
    <property type="entry name" value="HATPase_c"/>
    <property type="match status" value="1"/>
</dbReference>
<dbReference type="FunFam" id="3.30.565.10:FF:000006">
    <property type="entry name" value="Sensor histidine kinase WalK"/>
    <property type="match status" value="1"/>
</dbReference>
<feature type="transmembrane region" description="Helical" evidence="6">
    <location>
        <begin position="234"/>
        <end position="257"/>
    </location>
</feature>
<dbReference type="SUPFAM" id="SSF47384">
    <property type="entry name" value="Homodimeric domain of signal transducing histidine kinase"/>
    <property type="match status" value="1"/>
</dbReference>
<dbReference type="CDD" id="cd00082">
    <property type="entry name" value="HisKA"/>
    <property type="match status" value="1"/>
</dbReference>
<gene>
    <name evidence="8" type="ORF">IAC51_04505</name>
</gene>
<dbReference type="EMBL" id="JADIMV010000074">
    <property type="protein sequence ID" value="MBO8439893.1"/>
    <property type="molecule type" value="Genomic_DNA"/>
</dbReference>
<keyword evidence="6" id="KW-0472">Membrane</keyword>
<evidence type="ECO:0000259" key="7">
    <source>
        <dbReference type="PROSITE" id="PS50109"/>
    </source>
</evidence>
<dbReference type="EC" id="2.7.13.3" evidence="2"/>
<keyword evidence="3" id="KW-0597">Phosphoprotein</keyword>
<dbReference type="Pfam" id="PF00512">
    <property type="entry name" value="HisKA"/>
    <property type="match status" value="1"/>
</dbReference>
<protein>
    <recommendedName>
        <fullName evidence="2">histidine kinase</fullName>
        <ecNumber evidence="2">2.7.13.3</ecNumber>
    </recommendedName>
</protein>
<dbReference type="PRINTS" id="PR00344">
    <property type="entry name" value="BCTRLSENSOR"/>
</dbReference>
<evidence type="ECO:0000256" key="3">
    <source>
        <dbReference type="ARBA" id="ARBA00022553"/>
    </source>
</evidence>